<dbReference type="InterPro" id="IPR036509">
    <property type="entry name" value="Met_Sox_Rdtase_MsrA_sf"/>
</dbReference>
<dbReference type="PANTHER" id="PTHR43774">
    <property type="entry name" value="PEPTIDE METHIONINE SULFOXIDE REDUCTASE"/>
    <property type="match status" value="1"/>
</dbReference>
<evidence type="ECO:0000313" key="7">
    <source>
        <dbReference type="EMBL" id="MTI29008.1"/>
    </source>
</evidence>
<dbReference type="EC" id="1.8.4.11" evidence="4"/>
<dbReference type="Gene3D" id="3.30.1060.10">
    <property type="entry name" value="Peptide methionine sulphoxide reductase MsrA"/>
    <property type="match status" value="1"/>
</dbReference>
<comment type="caution">
    <text evidence="7">The sequence shown here is derived from an EMBL/GenBank/DDBJ whole genome shotgun (WGS) entry which is preliminary data.</text>
</comment>
<feature type="active site" evidence="4">
    <location>
        <position position="50"/>
    </location>
</feature>
<reference evidence="7 8" key="1">
    <citation type="submission" date="2019-02" db="EMBL/GenBank/DDBJ databases">
        <authorList>
            <person name="Goldberg S.R."/>
            <person name="Haltli B.A."/>
            <person name="Correa H."/>
            <person name="Russell K.G."/>
        </authorList>
    </citation>
    <scope>NUCLEOTIDE SEQUENCE [LARGE SCALE GENOMIC DNA]</scope>
    <source>
        <strain evidence="7 8">JCM 16186</strain>
    </source>
</reference>
<proteinExistence type="inferred from homology"/>
<sequence>MNYLIKTPLILFVLAAFVSCASGGDVKHEKKAIDPALAAKLDTAIFASGCFWCTEAVFERVKGVEDVVSGYSGGTTPNPTYEEVGAGRTDYAESVRVLFDPEVVTYEELVEMFFASHDPTQLNRQGPDIGKQYRSAIFYKTAAQQETAKKVMSKLEGSGKYDEPIVTEITRFTSFYEAEDYHQNYYELHPNQPYVASVSRPKVEKFMKEYKHKLKDKYKE</sequence>
<dbReference type="RefSeq" id="WP_155177090.1">
    <property type="nucleotide sequence ID" value="NZ_BAAAFL010000012.1"/>
</dbReference>
<keyword evidence="1 4" id="KW-0560">Oxidoreductase</keyword>
<dbReference type="Proteomes" id="UP000798808">
    <property type="component" value="Unassembled WGS sequence"/>
</dbReference>
<organism evidence="7 8">
    <name type="scientific">Fulvivirga kasyanovii</name>
    <dbReference type="NCBI Taxonomy" id="396812"/>
    <lineage>
        <taxon>Bacteria</taxon>
        <taxon>Pseudomonadati</taxon>
        <taxon>Bacteroidota</taxon>
        <taxon>Cytophagia</taxon>
        <taxon>Cytophagales</taxon>
        <taxon>Fulvivirgaceae</taxon>
        <taxon>Fulvivirga</taxon>
    </lineage>
</organism>
<comment type="function">
    <text evidence="4">Has an important function as a repair enzyme for proteins that have been inactivated by oxidation. Catalyzes the reversible oxidation-reduction of methionine sulfoxide in proteins to methionine.</text>
</comment>
<dbReference type="InterPro" id="IPR002569">
    <property type="entry name" value="Met_Sox_Rdtase_MsrA_dom"/>
</dbReference>
<gene>
    <name evidence="4 7" type="primary">msrA</name>
    <name evidence="7" type="ORF">E1163_28865</name>
</gene>
<feature type="domain" description="Peptide methionine sulphoxide reductase MsrA" evidence="6">
    <location>
        <begin position="43"/>
        <end position="194"/>
    </location>
</feature>
<dbReference type="PROSITE" id="PS51257">
    <property type="entry name" value="PROKAR_LIPOPROTEIN"/>
    <property type="match status" value="1"/>
</dbReference>
<name>A0ABW9RYE4_9BACT</name>
<dbReference type="Pfam" id="PF01625">
    <property type="entry name" value="PMSR"/>
    <property type="match status" value="1"/>
</dbReference>
<dbReference type="PANTHER" id="PTHR43774:SF1">
    <property type="entry name" value="PEPTIDE METHIONINE SULFOXIDE REDUCTASE MSRA 2"/>
    <property type="match status" value="1"/>
</dbReference>
<feature type="signal peptide" evidence="5">
    <location>
        <begin position="1"/>
        <end position="21"/>
    </location>
</feature>
<dbReference type="NCBIfam" id="TIGR00401">
    <property type="entry name" value="msrA"/>
    <property type="match status" value="1"/>
</dbReference>
<evidence type="ECO:0000256" key="3">
    <source>
        <dbReference type="ARBA" id="ARBA00048782"/>
    </source>
</evidence>
<evidence type="ECO:0000256" key="1">
    <source>
        <dbReference type="ARBA" id="ARBA00023002"/>
    </source>
</evidence>
<evidence type="ECO:0000256" key="2">
    <source>
        <dbReference type="ARBA" id="ARBA00047806"/>
    </source>
</evidence>
<evidence type="ECO:0000256" key="4">
    <source>
        <dbReference type="HAMAP-Rule" id="MF_01401"/>
    </source>
</evidence>
<dbReference type="HAMAP" id="MF_01401">
    <property type="entry name" value="MsrA"/>
    <property type="match status" value="1"/>
</dbReference>
<keyword evidence="5" id="KW-0732">Signal</keyword>
<evidence type="ECO:0000313" key="8">
    <source>
        <dbReference type="Proteomes" id="UP000798808"/>
    </source>
</evidence>
<evidence type="ECO:0000259" key="6">
    <source>
        <dbReference type="Pfam" id="PF01625"/>
    </source>
</evidence>
<comment type="similarity">
    <text evidence="4">Belongs to the MsrA Met sulfoxide reductase family.</text>
</comment>
<dbReference type="SUPFAM" id="SSF55068">
    <property type="entry name" value="Peptide methionine sulfoxide reductase"/>
    <property type="match status" value="1"/>
</dbReference>
<dbReference type="GO" id="GO:0008113">
    <property type="term" value="F:peptide-methionine (S)-S-oxide reductase activity"/>
    <property type="evidence" value="ECO:0007669"/>
    <property type="project" value="UniProtKB-EC"/>
</dbReference>
<comment type="catalytic activity">
    <reaction evidence="2 4">
        <text>L-methionyl-[protein] + [thioredoxin]-disulfide + H2O = L-methionyl-(S)-S-oxide-[protein] + [thioredoxin]-dithiol</text>
        <dbReference type="Rhea" id="RHEA:14217"/>
        <dbReference type="Rhea" id="RHEA-COMP:10698"/>
        <dbReference type="Rhea" id="RHEA-COMP:10700"/>
        <dbReference type="Rhea" id="RHEA-COMP:12313"/>
        <dbReference type="Rhea" id="RHEA-COMP:12315"/>
        <dbReference type="ChEBI" id="CHEBI:15377"/>
        <dbReference type="ChEBI" id="CHEBI:16044"/>
        <dbReference type="ChEBI" id="CHEBI:29950"/>
        <dbReference type="ChEBI" id="CHEBI:44120"/>
        <dbReference type="ChEBI" id="CHEBI:50058"/>
        <dbReference type="EC" id="1.8.4.11"/>
    </reaction>
</comment>
<dbReference type="EMBL" id="SMLW01000677">
    <property type="protein sequence ID" value="MTI29008.1"/>
    <property type="molecule type" value="Genomic_DNA"/>
</dbReference>
<evidence type="ECO:0000256" key="5">
    <source>
        <dbReference type="SAM" id="SignalP"/>
    </source>
</evidence>
<comment type="catalytic activity">
    <reaction evidence="3 4">
        <text>[thioredoxin]-disulfide + L-methionine + H2O = L-methionine (S)-S-oxide + [thioredoxin]-dithiol</text>
        <dbReference type="Rhea" id="RHEA:19993"/>
        <dbReference type="Rhea" id="RHEA-COMP:10698"/>
        <dbReference type="Rhea" id="RHEA-COMP:10700"/>
        <dbReference type="ChEBI" id="CHEBI:15377"/>
        <dbReference type="ChEBI" id="CHEBI:29950"/>
        <dbReference type="ChEBI" id="CHEBI:50058"/>
        <dbReference type="ChEBI" id="CHEBI:57844"/>
        <dbReference type="ChEBI" id="CHEBI:58772"/>
        <dbReference type="EC" id="1.8.4.11"/>
    </reaction>
</comment>
<accession>A0ABW9RYE4</accession>
<feature type="chain" id="PRO_5045499693" description="Peptide methionine sulfoxide reductase MsrA" evidence="5">
    <location>
        <begin position="22"/>
        <end position="220"/>
    </location>
</feature>
<protein>
    <recommendedName>
        <fullName evidence="4">Peptide methionine sulfoxide reductase MsrA</fullName>
        <shortName evidence="4">Protein-methionine-S-oxide reductase</shortName>
        <ecNumber evidence="4">1.8.4.11</ecNumber>
    </recommendedName>
    <alternativeName>
        <fullName evidence="4">Peptide-methionine (S)-S-oxide reductase</fullName>
        <shortName evidence="4">Peptide Met(O) reductase</shortName>
    </alternativeName>
</protein>
<keyword evidence="8" id="KW-1185">Reference proteome</keyword>